<dbReference type="Proteomes" id="UP000198406">
    <property type="component" value="Unassembled WGS sequence"/>
</dbReference>
<feature type="coiled-coil region" evidence="1">
    <location>
        <begin position="665"/>
        <end position="884"/>
    </location>
</feature>
<evidence type="ECO:0000313" key="4">
    <source>
        <dbReference type="Proteomes" id="UP000198406"/>
    </source>
</evidence>
<feature type="coiled-coil region" evidence="1">
    <location>
        <begin position="930"/>
        <end position="1023"/>
    </location>
</feature>
<accession>A0A1Z5K9Z7</accession>
<keyword evidence="1" id="KW-0175">Coiled coil</keyword>
<evidence type="ECO:0000256" key="2">
    <source>
        <dbReference type="SAM" id="MobiDB-lite"/>
    </source>
</evidence>
<dbReference type="EMBL" id="BDSP01000193">
    <property type="protein sequence ID" value="GAX23090.1"/>
    <property type="molecule type" value="Genomic_DNA"/>
</dbReference>
<feature type="compositionally biased region" description="Low complexity" evidence="2">
    <location>
        <begin position="87"/>
        <end position="103"/>
    </location>
</feature>
<feature type="coiled-coil region" evidence="1">
    <location>
        <begin position="152"/>
        <end position="289"/>
    </location>
</feature>
<protein>
    <submittedName>
        <fullName evidence="3">Uncharacterized protein</fullName>
    </submittedName>
</protein>
<organism evidence="3 4">
    <name type="scientific">Fistulifera solaris</name>
    <name type="common">Oleaginous diatom</name>
    <dbReference type="NCBI Taxonomy" id="1519565"/>
    <lineage>
        <taxon>Eukaryota</taxon>
        <taxon>Sar</taxon>
        <taxon>Stramenopiles</taxon>
        <taxon>Ochrophyta</taxon>
        <taxon>Bacillariophyta</taxon>
        <taxon>Bacillariophyceae</taxon>
        <taxon>Bacillariophycidae</taxon>
        <taxon>Naviculales</taxon>
        <taxon>Naviculaceae</taxon>
        <taxon>Fistulifera</taxon>
    </lineage>
</organism>
<feature type="region of interest" description="Disordered" evidence="2">
    <location>
        <begin position="418"/>
        <end position="439"/>
    </location>
</feature>
<evidence type="ECO:0000256" key="1">
    <source>
        <dbReference type="SAM" id="Coils"/>
    </source>
</evidence>
<feature type="compositionally biased region" description="Polar residues" evidence="2">
    <location>
        <begin position="104"/>
        <end position="114"/>
    </location>
</feature>
<name>A0A1Z5K9Z7_FISSO</name>
<keyword evidence="4" id="KW-1185">Reference proteome</keyword>
<evidence type="ECO:0000313" key="3">
    <source>
        <dbReference type="EMBL" id="GAX23090.1"/>
    </source>
</evidence>
<gene>
    <name evidence="3" type="ORF">FisN_15Hh007</name>
</gene>
<feature type="compositionally biased region" description="Polar residues" evidence="2">
    <location>
        <begin position="18"/>
        <end position="59"/>
    </location>
</feature>
<dbReference type="InParanoid" id="A0A1Z5K9Z7"/>
<feature type="region of interest" description="Disordered" evidence="2">
    <location>
        <begin position="1"/>
        <end position="119"/>
    </location>
</feature>
<sequence length="1026" mass="121533">MVSPNVQKDTAKRRQTEETAFTSLFTSHTTIPQRPTLNGSLPQQINSPQNSAAFSQLSASPIEDADPEDNIQEEEEEQQQQWTQQKPNPTHTSPPRRPSTSLPFQQPRQRLSSSVHHEDAVRTALEQAIQAARDEEAEQWQLHLEQERKNWLESLQQRERELQEYYTNWHNELDQQVTRLNEQQQDIQQQQDELRQEKEAWVSEWTRREEQIKELSDQAEEKRKREEDLLQGALNKRQNAMERATLLEQSCEQVQEVLDMKMREGRQAYEELLVQLDEKESELLSVKGRIQTFITEDRNATQAAAERQMLASAQLDETQHRITEAQNKLGTLNETVRVQQERLLDLQQRCRDEQARAETTKQEHNVSLTRAQQRLEAMNAEMTDRCRKVQDELEQRLQILQVKEEKLLTLKRESAQGLDDWRQQNEQLSRARAEHESRLREWDRMEERHKEREEASQQQSRKIEMLLRDTQAELHRSQEQLEFARNEQDSLQKELLALKRSSKDEKIKWAAEKSGLLEQLETTQKQLERSASQAKQSEEAIQKLQKQRQSADEDRRLMDDLLSKMEENSASLERKLQNVQSERTKLVAIQGEYGVRMSAVEVLERSVSDERDRFMKEKEQLQDSCRQHQLAVLQSVLRQPWREEQEELSAAFSKWVRVALFDNEQEEFEIDRQKFHNIIERLQQELQVSQQRRRQEQDMMQEQFKQLEESLRESNRKQAEWNQEEKTLRVRMETAHNQAVKLKEENAVLLEKLSKLQQEILRVQKENSLDTAELEQKVRQLECGQDDIFKEKESLQVVRKELEMLKKELENVDAEKQRLVEANALLEQKLSTFDSDNVIQEKLLRSEPMRDDIELKMMQHTTKISELENEIIDLRLERDTLKEQLRASTCDFTSSFAGQFQKESNARVAELAESLSERERLLSDRERDSVMQMEATQNRLRLLAEKLREKDQELEKREKQIKMDMEKGELANKKVLELAQTLKQQAADLDRDRQILENRIQSCDSLEKQLNVWQQQLENTISLKKV</sequence>
<comment type="caution">
    <text evidence="3">The sequence shown here is derived from an EMBL/GenBank/DDBJ whole genome shotgun (WGS) entry which is preliminary data.</text>
</comment>
<dbReference type="AlphaFoldDB" id="A0A1Z5K9Z7"/>
<reference evidence="3 4" key="1">
    <citation type="journal article" date="2015" name="Plant Cell">
        <title>Oil accumulation by the oleaginous diatom Fistulifera solaris as revealed by the genome and transcriptome.</title>
        <authorList>
            <person name="Tanaka T."/>
            <person name="Maeda Y."/>
            <person name="Veluchamy A."/>
            <person name="Tanaka M."/>
            <person name="Abida H."/>
            <person name="Marechal E."/>
            <person name="Bowler C."/>
            <person name="Muto M."/>
            <person name="Sunaga Y."/>
            <person name="Tanaka M."/>
            <person name="Yoshino T."/>
            <person name="Taniguchi T."/>
            <person name="Fukuda Y."/>
            <person name="Nemoto M."/>
            <person name="Matsumoto M."/>
            <person name="Wong P.S."/>
            <person name="Aburatani S."/>
            <person name="Fujibuchi W."/>
        </authorList>
    </citation>
    <scope>NUCLEOTIDE SEQUENCE [LARGE SCALE GENOMIC DNA]</scope>
    <source>
        <strain evidence="3 4">JPCC DA0580</strain>
    </source>
</reference>
<feature type="compositionally biased region" description="Acidic residues" evidence="2">
    <location>
        <begin position="63"/>
        <end position="78"/>
    </location>
</feature>
<proteinExistence type="predicted"/>